<organism evidence="9 10">
    <name type="scientific">Mucilaginibacter pineti</name>
    <dbReference type="NCBI Taxonomy" id="1391627"/>
    <lineage>
        <taxon>Bacteria</taxon>
        <taxon>Pseudomonadati</taxon>
        <taxon>Bacteroidota</taxon>
        <taxon>Sphingobacteriia</taxon>
        <taxon>Sphingobacteriales</taxon>
        <taxon>Sphingobacteriaceae</taxon>
        <taxon>Mucilaginibacter</taxon>
    </lineage>
</organism>
<dbReference type="EMBL" id="FNAI01000001">
    <property type="protein sequence ID" value="SDD29695.1"/>
    <property type="molecule type" value="Genomic_DNA"/>
</dbReference>
<feature type="chain" id="PRO_5011460618" evidence="8">
    <location>
        <begin position="23"/>
        <end position="471"/>
    </location>
</feature>
<evidence type="ECO:0000256" key="7">
    <source>
        <dbReference type="ARBA" id="ARBA00023237"/>
    </source>
</evidence>
<dbReference type="PANTHER" id="PTHR30026">
    <property type="entry name" value="OUTER MEMBRANE PROTEIN TOLC"/>
    <property type="match status" value="1"/>
</dbReference>
<comment type="subcellular location">
    <subcellularLocation>
        <location evidence="1">Cell outer membrane</location>
    </subcellularLocation>
</comment>
<keyword evidence="7" id="KW-0998">Cell outer membrane</keyword>
<dbReference type="RefSeq" id="WP_091143162.1">
    <property type="nucleotide sequence ID" value="NZ_FNAI01000001.1"/>
</dbReference>
<dbReference type="GO" id="GO:0015288">
    <property type="term" value="F:porin activity"/>
    <property type="evidence" value="ECO:0007669"/>
    <property type="project" value="TreeGrafter"/>
</dbReference>
<name>A0A1G6TMY3_9SPHI</name>
<accession>A0A1G6TMY3</accession>
<dbReference type="GO" id="GO:0015562">
    <property type="term" value="F:efflux transmembrane transporter activity"/>
    <property type="evidence" value="ECO:0007669"/>
    <property type="project" value="InterPro"/>
</dbReference>
<keyword evidence="8" id="KW-0732">Signal</keyword>
<keyword evidence="10" id="KW-1185">Reference proteome</keyword>
<dbReference type="PANTHER" id="PTHR30026:SF20">
    <property type="entry name" value="OUTER MEMBRANE PROTEIN TOLC"/>
    <property type="match status" value="1"/>
</dbReference>
<dbReference type="Proteomes" id="UP000199072">
    <property type="component" value="Unassembled WGS sequence"/>
</dbReference>
<evidence type="ECO:0000313" key="9">
    <source>
        <dbReference type="EMBL" id="SDD29695.1"/>
    </source>
</evidence>
<gene>
    <name evidence="9" type="ORF">SAMN05216464_101332</name>
</gene>
<dbReference type="GO" id="GO:0009279">
    <property type="term" value="C:cell outer membrane"/>
    <property type="evidence" value="ECO:0007669"/>
    <property type="project" value="UniProtKB-SubCell"/>
</dbReference>
<evidence type="ECO:0000256" key="3">
    <source>
        <dbReference type="ARBA" id="ARBA00022448"/>
    </source>
</evidence>
<evidence type="ECO:0000256" key="1">
    <source>
        <dbReference type="ARBA" id="ARBA00004442"/>
    </source>
</evidence>
<evidence type="ECO:0000256" key="5">
    <source>
        <dbReference type="ARBA" id="ARBA00022692"/>
    </source>
</evidence>
<dbReference type="OrthoDB" id="367883at2"/>
<evidence type="ECO:0000256" key="6">
    <source>
        <dbReference type="ARBA" id="ARBA00023136"/>
    </source>
</evidence>
<sequence>MKYLLFTATVFCSIAFKSYAQEAPPTNQTFNFSIQDCVNYAYEHQNAVVNAGLDVKSAEYKVKETVGIGLPQISGSASFQDYIKTPSILFPNTADGLYQILHDEGVKGGDGNVIPLKKGGPVPFSIYQKYNSNVGVTLNQILFDGSYLVGLKASKTYKELSTKTLTRTKIDASVAVTKAYYQVLVSNKQLVLLDANIAQLKQQFDQTTAQNKQGFVEKIDVDRISVQYNNLVTSRENTIRLLALNYQVLKFQMGMPIDESLSLKDKLEDINLDSSIADASVTSDTSFYHNRIEYSLSETNVKLNELDLKRKKAAFLPTLSLNGNTAIAYQDNSFSKLYSTSYPSTYFGLSLNIPIFNGGQRINQVRQTQITVLKSKNDLYNLKNQISLQANQARITFINGLQSLNNQKNNQTLAQEVLRVSKIKYQQGVGSSIEVTQAQTALEDADNKYIQGLYDALVSKVDLDQAFGRIQ</sequence>
<dbReference type="AlphaFoldDB" id="A0A1G6TMY3"/>
<dbReference type="InterPro" id="IPR051906">
    <property type="entry name" value="TolC-like"/>
</dbReference>
<protein>
    <submittedName>
        <fullName evidence="9">Outer membrane protein TolC</fullName>
    </submittedName>
</protein>
<evidence type="ECO:0000256" key="4">
    <source>
        <dbReference type="ARBA" id="ARBA00022452"/>
    </source>
</evidence>
<keyword evidence="5" id="KW-0812">Transmembrane</keyword>
<keyword evidence="3" id="KW-0813">Transport</keyword>
<comment type="similarity">
    <text evidence="2">Belongs to the outer membrane factor (OMF) (TC 1.B.17) family.</text>
</comment>
<keyword evidence="4" id="KW-1134">Transmembrane beta strand</keyword>
<evidence type="ECO:0000256" key="2">
    <source>
        <dbReference type="ARBA" id="ARBA00007613"/>
    </source>
</evidence>
<evidence type="ECO:0000313" key="10">
    <source>
        <dbReference type="Proteomes" id="UP000199072"/>
    </source>
</evidence>
<dbReference type="SUPFAM" id="SSF56954">
    <property type="entry name" value="Outer membrane efflux proteins (OEP)"/>
    <property type="match status" value="1"/>
</dbReference>
<dbReference type="Pfam" id="PF02321">
    <property type="entry name" value="OEP"/>
    <property type="match status" value="1"/>
</dbReference>
<reference evidence="9 10" key="1">
    <citation type="submission" date="2016-10" db="EMBL/GenBank/DDBJ databases">
        <authorList>
            <person name="de Groot N.N."/>
        </authorList>
    </citation>
    <scope>NUCLEOTIDE SEQUENCE [LARGE SCALE GENOMIC DNA]</scope>
    <source>
        <strain evidence="9 10">47C3B</strain>
    </source>
</reference>
<feature type="signal peptide" evidence="8">
    <location>
        <begin position="1"/>
        <end position="22"/>
    </location>
</feature>
<evidence type="ECO:0000256" key="8">
    <source>
        <dbReference type="SAM" id="SignalP"/>
    </source>
</evidence>
<proteinExistence type="inferred from homology"/>
<dbReference type="STRING" id="1391627.SAMN05216464_101332"/>
<dbReference type="Gene3D" id="1.20.1600.10">
    <property type="entry name" value="Outer membrane efflux proteins (OEP)"/>
    <property type="match status" value="1"/>
</dbReference>
<dbReference type="GO" id="GO:1990281">
    <property type="term" value="C:efflux pump complex"/>
    <property type="evidence" value="ECO:0007669"/>
    <property type="project" value="TreeGrafter"/>
</dbReference>
<dbReference type="InterPro" id="IPR003423">
    <property type="entry name" value="OMP_efflux"/>
</dbReference>
<keyword evidence="6" id="KW-0472">Membrane</keyword>